<evidence type="ECO:0000313" key="3">
    <source>
        <dbReference type="EMBL" id="MCV2368298.1"/>
    </source>
</evidence>
<proteinExistence type="predicted"/>
<dbReference type="InterPro" id="IPR050602">
    <property type="entry name" value="Malonyl-ACP_OMT"/>
</dbReference>
<gene>
    <name evidence="3" type="ORF">LNV07_09345</name>
</gene>
<organism evidence="3 4">
    <name type="scientific">Roseateles oligotrophus</name>
    <dbReference type="NCBI Taxonomy" id="1769250"/>
    <lineage>
        <taxon>Bacteria</taxon>
        <taxon>Pseudomonadati</taxon>
        <taxon>Pseudomonadota</taxon>
        <taxon>Betaproteobacteria</taxon>
        <taxon>Burkholderiales</taxon>
        <taxon>Sphaerotilaceae</taxon>
        <taxon>Roseateles</taxon>
    </lineage>
</organism>
<comment type="caution">
    <text evidence="3">The sequence shown here is derived from an EMBL/GenBank/DDBJ whole genome shotgun (WGS) entry which is preliminary data.</text>
</comment>
<dbReference type="Proteomes" id="UP001209701">
    <property type="component" value="Unassembled WGS sequence"/>
</dbReference>
<evidence type="ECO:0000256" key="2">
    <source>
        <dbReference type="ARBA" id="ARBA00022679"/>
    </source>
</evidence>
<keyword evidence="2" id="KW-0808">Transferase</keyword>
<dbReference type="EMBL" id="JAJIRN010000004">
    <property type="protein sequence ID" value="MCV2368298.1"/>
    <property type="molecule type" value="Genomic_DNA"/>
</dbReference>
<protein>
    <submittedName>
        <fullName evidence="3">Biotin synthase</fullName>
    </submittedName>
</protein>
<dbReference type="RefSeq" id="WP_263570903.1">
    <property type="nucleotide sequence ID" value="NZ_JAJIRN010000004.1"/>
</dbReference>
<dbReference type="PANTHER" id="PTHR13090:SF1">
    <property type="entry name" value="ARGININE-HYDROXYLASE NDUFAF5, MITOCHONDRIAL"/>
    <property type="match status" value="1"/>
</dbReference>
<sequence>MSASSSPPKNEAAGPREVDAAALARHMRRLAQAETPPWLHLEVATRMAERLPIIKLQPRRVLQWSAFLGAAGALLGTTYPQAEQVCVEPSALLLARSEAGQKRAWWQALRGDAVVAVEAAEAVASGRAELVWANMCLHINTDLPAALAAWHAALAVDGFVMFSCLGPDSFVELRPIFERMAWGKTAPEWWDMHDIGDVMVGVGFADPVMDQERITLTWSDGNALLRDLRALGGNMAPTRFKGLRGRAWRQKLLNELESLRAADGRLRLSLEVVYGHAFKPKPRVQLTAETSFSLEEMRAMVRRSGA</sequence>
<dbReference type="Gene3D" id="3.40.50.150">
    <property type="entry name" value="Vaccinia Virus protein VP39"/>
    <property type="match status" value="1"/>
</dbReference>
<name>A0ABT2YE24_9BURK</name>
<keyword evidence="1" id="KW-0489">Methyltransferase</keyword>
<accession>A0ABT2YE24</accession>
<evidence type="ECO:0000256" key="1">
    <source>
        <dbReference type="ARBA" id="ARBA00022603"/>
    </source>
</evidence>
<reference evidence="3 4" key="1">
    <citation type="submission" date="2021-11" db="EMBL/GenBank/DDBJ databases">
        <authorList>
            <person name="Liang Q."/>
            <person name="Mou H."/>
            <person name="Liu Z."/>
        </authorList>
    </citation>
    <scope>NUCLEOTIDE SEQUENCE [LARGE SCALE GENOMIC DNA]</scope>
    <source>
        <strain evidence="3 4">CHU3</strain>
    </source>
</reference>
<dbReference type="PANTHER" id="PTHR13090">
    <property type="entry name" value="ARGININE-HYDROXYLASE NDUFAF5, MITOCHONDRIAL"/>
    <property type="match status" value="1"/>
</dbReference>
<dbReference type="SUPFAM" id="SSF53335">
    <property type="entry name" value="S-adenosyl-L-methionine-dependent methyltransferases"/>
    <property type="match status" value="1"/>
</dbReference>
<keyword evidence="4" id="KW-1185">Reference proteome</keyword>
<evidence type="ECO:0000313" key="4">
    <source>
        <dbReference type="Proteomes" id="UP001209701"/>
    </source>
</evidence>
<dbReference type="InterPro" id="IPR029063">
    <property type="entry name" value="SAM-dependent_MTases_sf"/>
</dbReference>